<proteinExistence type="predicted"/>
<evidence type="ECO:0000313" key="2">
    <source>
        <dbReference type="Proteomes" id="UP001652442"/>
    </source>
</evidence>
<dbReference type="RefSeq" id="WP_158424967.1">
    <property type="nucleotide sequence ID" value="NZ_JAOQJQ010000002.1"/>
</dbReference>
<accession>A0ABT2TJ92</accession>
<sequence>MPLKVNLKWDRSKESIIRKKNGGKDGMLFLANEAVLLMKPYMTSLDSGGVPEVQIDVAEKSGKITYSGPNIRNQYKGEDIPLGYETEDESKLPEWKFPVSKISALQDSIFSQPLATSGWDKAMLTARKEDLLKVYEIYLKGRS</sequence>
<dbReference type="Proteomes" id="UP001652442">
    <property type="component" value="Unassembled WGS sequence"/>
</dbReference>
<protein>
    <submittedName>
        <fullName evidence="1">Uncharacterized protein</fullName>
    </submittedName>
</protein>
<keyword evidence="2" id="KW-1185">Reference proteome</keyword>
<comment type="caution">
    <text evidence="1">The sequence shown here is derived from an EMBL/GenBank/DDBJ whole genome shotgun (WGS) entry which is preliminary data.</text>
</comment>
<reference evidence="1 2" key="1">
    <citation type="journal article" date="2021" name="ISME Commun">
        <title>Automated analysis of genomic sequences facilitates high-throughput and comprehensive description of bacteria.</title>
        <authorList>
            <person name="Hitch T.C.A."/>
        </authorList>
    </citation>
    <scope>NUCLEOTIDE SEQUENCE [LARGE SCALE GENOMIC DNA]</scope>
    <source>
        <strain evidence="1 2">Sanger_109</strain>
    </source>
</reference>
<name>A0ABT2TJ92_9FIRM</name>
<gene>
    <name evidence="1" type="ORF">OCV88_07975</name>
</gene>
<dbReference type="EMBL" id="JAOQJQ010000002">
    <property type="protein sequence ID" value="MCU6762283.1"/>
    <property type="molecule type" value="Genomic_DNA"/>
</dbReference>
<organism evidence="1 2">
    <name type="scientific">Brotonthovivens ammoniilytica</name>
    <dbReference type="NCBI Taxonomy" id="2981725"/>
    <lineage>
        <taxon>Bacteria</taxon>
        <taxon>Bacillati</taxon>
        <taxon>Bacillota</taxon>
        <taxon>Clostridia</taxon>
        <taxon>Lachnospirales</taxon>
        <taxon>Lachnospiraceae</taxon>
        <taxon>Brotonthovivens</taxon>
    </lineage>
</organism>
<evidence type="ECO:0000313" key="1">
    <source>
        <dbReference type="EMBL" id="MCU6762283.1"/>
    </source>
</evidence>